<name>A0A1W1WEQ9_SULTA</name>
<dbReference type="AlphaFoldDB" id="A0A1W1WEQ9"/>
<organism evidence="1 2">
    <name type="scientific">Sulfobacillus thermosulfidooxidans (strain DSM 9293 / VKM B-1269 / AT-1)</name>
    <dbReference type="NCBI Taxonomy" id="929705"/>
    <lineage>
        <taxon>Bacteria</taxon>
        <taxon>Bacillati</taxon>
        <taxon>Bacillota</taxon>
        <taxon>Clostridia</taxon>
        <taxon>Eubacteriales</taxon>
        <taxon>Clostridiales Family XVII. Incertae Sedis</taxon>
        <taxon>Sulfobacillus</taxon>
    </lineage>
</organism>
<accession>A0A1W1WEQ9</accession>
<dbReference type="EMBL" id="FWWY01000001">
    <property type="protein sequence ID" value="SMC04203.1"/>
    <property type="molecule type" value="Genomic_DNA"/>
</dbReference>
<evidence type="ECO:0000313" key="2">
    <source>
        <dbReference type="Proteomes" id="UP000192660"/>
    </source>
</evidence>
<dbReference type="Proteomes" id="UP000192660">
    <property type="component" value="Unassembled WGS sequence"/>
</dbReference>
<dbReference type="OrthoDB" id="9890509at2"/>
<dbReference type="RefSeq" id="WP_084661191.1">
    <property type="nucleotide sequence ID" value="NZ_FWWY01000001.1"/>
</dbReference>
<protein>
    <submittedName>
        <fullName evidence="1">Uncharacterized protein</fullName>
    </submittedName>
</protein>
<sequence>MMTFEELEKYPAIKLHYGYKVVKMTDNPTEYLPVSPSSGSTVRYHLNSWNLQAGDMGPFLVQGDFDTAKRIARTIPEVTILFVAYVPAASSTAATGLWTTHNGEKIEAPVPSGGLLARAILPLINVLDSFERP</sequence>
<gene>
    <name evidence="1" type="ORF">SAMN00768000_1520</name>
</gene>
<proteinExistence type="predicted"/>
<reference evidence="2" key="1">
    <citation type="submission" date="2017-04" db="EMBL/GenBank/DDBJ databases">
        <authorList>
            <person name="Varghese N."/>
            <person name="Submissions S."/>
        </authorList>
    </citation>
    <scope>NUCLEOTIDE SEQUENCE [LARGE SCALE GENOMIC DNA]</scope>
    <source>
        <strain evidence="2">DSM 9293</strain>
    </source>
</reference>
<keyword evidence="2" id="KW-1185">Reference proteome</keyword>
<evidence type="ECO:0000313" key="1">
    <source>
        <dbReference type="EMBL" id="SMC04203.1"/>
    </source>
</evidence>